<dbReference type="Pfam" id="PF00356">
    <property type="entry name" value="LacI"/>
    <property type="match status" value="1"/>
</dbReference>
<dbReference type="PRINTS" id="PR00036">
    <property type="entry name" value="HTHLACI"/>
</dbReference>
<evidence type="ECO:0000256" key="2">
    <source>
        <dbReference type="ARBA" id="ARBA00023125"/>
    </source>
</evidence>
<organism evidence="5 6">
    <name type="scientific">Diplocloster modestus</name>
    <dbReference type="NCBI Taxonomy" id="2850322"/>
    <lineage>
        <taxon>Bacteria</taxon>
        <taxon>Bacillati</taxon>
        <taxon>Bacillota</taxon>
        <taxon>Clostridia</taxon>
        <taxon>Lachnospirales</taxon>
        <taxon>Lachnospiraceae</taxon>
        <taxon>Diplocloster</taxon>
    </lineage>
</organism>
<keyword evidence="6" id="KW-1185">Reference proteome</keyword>
<dbReference type="Pfam" id="PF13377">
    <property type="entry name" value="Peripla_BP_3"/>
    <property type="match status" value="1"/>
</dbReference>
<dbReference type="Gene3D" id="3.40.50.2300">
    <property type="match status" value="2"/>
</dbReference>
<dbReference type="PANTHER" id="PTHR30146">
    <property type="entry name" value="LACI-RELATED TRANSCRIPTIONAL REPRESSOR"/>
    <property type="match status" value="1"/>
</dbReference>
<dbReference type="Gene3D" id="1.10.260.40">
    <property type="entry name" value="lambda repressor-like DNA-binding domains"/>
    <property type="match status" value="1"/>
</dbReference>
<gene>
    <name evidence="5" type="ORF">KTH90_12825</name>
</gene>
<dbReference type="SMART" id="SM00354">
    <property type="entry name" value="HTH_LACI"/>
    <property type="match status" value="1"/>
</dbReference>
<dbReference type="PROSITE" id="PS00356">
    <property type="entry name" value="HTH_LACI_1"/>
    <property type="match status" value="1"/>
</dbReference>
<keyword evidence="2" id="KW-0238">DNA-binding</keyword>
<dbReference type="EMBL" id="JAHQCX010000008">
    <property type="protein sequence ID" value="MBU9726899.1"/>
    <property type="molecule type" value="Genomic_DNA"/>
</dbReference>
<keyword evidence="1" id="KW-0805">Transcription regulation</keyword>
<evidence type="ECO:0000256" key="3">
    <source>
        <dbReference type="ARBA" id="ARBA00023163"/>
    </source>
</evidence>
<dbReference type="InterPro" id="IPR046335">
    <property type="entry name" value="LacI/GalR-like_sensor"/>
</dbReference>
<dbReference type="RefSeq" id="WP_238726913.1">
    <property type="nucleotide sequence ID" value="NZ_JAHQCX010000008.1"/>
</dbReference>
<dbReference type="Proteomes" id="UP001314681">
    <property type="component" value="Unassembled WGS sequence"/>
</dbReference>
<feature type="domain" description="HTH lacI-type" evidence="4">
    <location>
        <begin position="2"/>
        <end position="56"/>
    </location>
</feature>
<proteinExistence type="predicted"/>
<dbReference type="InterPro" id="IPR010982">
    <property type="entry name" value="Lambda_DNA-bd_dom_sf"/>
</dbReference>
<reference evidence="5 6" key="1">
    <citation type="submission" date="2021-06" db="EMBL/GenBank/DDBJ databases">
        <title>Description of novel taxa of the family Lachnospiraceae.</title>
        <authorList>
            <person name="Chaplin A.V."/>
            <person name="Sokolova S.R."/>
            <person name="Pikina A.P."/>
            <person name="Korzhanova M."/>
            <person name="Belova V."/>
            <person name="Korostin D."/>
            <person name="Efimov B.A."/>
        </authorList>
    </citation>
    <scope>NUCLEOTIDE SEQUENCE [LARGE SCALE GENOMIC DNA]</scope>
    <source>
        <strain evidence="5 6">ASD4241</strain>
    </source>
</reference>
<keyword evidence="3" id="KW-0804">Transcription</keyword>
<dbReference type="CDD" id="cd06267">
    <property type="entry name" value="PBP1_LacI_sugar_binding-like"/>
    <property type="match status" value="1"/>
</dbReference>
<dbReference type="SUPFAM" id="SSF53822">
    <property type="entry name" value="Periplasmic binding protein-like I"/>
    <property type="match status" value="1"/>
</dbReference>
<protein>
    <submittedName>
        <fullName evidence="5">LacI family transcriptional regulator</fullName>
    </submittedName>
</protein>
<sequence>MASIKDVARRAGVSISTVSNVLNGTKYVSEDLKKRVNIAVSELEYEVDPVARNMKSQRSKTIGVITADMCGLFYPYIMKGIYEVAIQKGYSVMIYDTNGVNEGPTSFDRERQYFKALVANRVDGIIFCSMVTEGMEETYVKEIKRMTSQKKRIAMVSIERDFSKYGIDSVFSNSEEGAFKATDYLLGLGCRKVCHITGPIYAKVVKDRVLGYKRAIMKYGLPVDEEKMIANGDYTHQSGYLAIKQLLKSCPDMDGVYIANDQMAVGACMALKECGRKVPEDIKVIGYDNVFLSSVVDPPLSSIHVRKKHIGLEAARALIGQIEGEDEVSRETVRIEMETRLVVRRSTQSDAPSDWILSDW</sequence>
<evidence type="ECO:0000313" key="6">
    <source>
        <dbReference type="Proteomes" id="UP001314681"/>
    </source>
</evidence>
<dbReference type="PANTHER" id="PTHR30146:SF109">
    <property type="entry name" value="HTH-TYPE TRANSCRIPTIONAL REGULATOR GALS"/>
    <property type="match status" value="1"/>
</dbReference>
<dbReference type="InterPro" id="IPR028082">
    <property type="entry name" value="Peripla_BP_I"/>
</dbReference>
<evidence type="ECO:0000259" key="4">
    <source>
        <dbReference type="PROSITE" id="PS50932"/>
    </source>
</evidence>
<evidence type="ECO:0000313" key="5">
    <source>
        <dbReference type="EMBL" id="MBU9726899.1"/>
    </source>
</evidence>
<dbReference type="CDD" id="cd01392">
    <property type="entry name" value="HTH_LacI"/>
    <property type="match status" value="1"/>
</dbReference>
<dbReference type="SUPFAM" id="SSF47413">
    <property type="entry name" value="lambda repressor-like DNA-binding domains"/>
    <property type="match status" value="1"/>
</dbReference>
<name>A0ABS6K8R5_9FIRM</name>
<evidence type="ECO:0000256" key="1">
    <source>
        <dbReference type="ARBA" id="ARBA00023015"/>
    </source>
</evidence>
<dbReference type="PROSITE" id="PS50932">
    <property type="entry name" value="HTH_LACI_2"/>
    <property type="match status" value="1"/>
</dbReference>
<dbReference type="InterPro" id="IPR000843">
    <property type="entry name" value="HTH_LacI"/>
</dbReference>
<accession>A0ABS6K8R5</accession>
<comment type="caution">
    <text evidence="5">The sequence shown here is derived from an EMBL/GenBank/DDBJ whole genome shotgun (WGS) entry which is preliminary data.</text>
</comment>